<dbReference type="InterPro" id="IPR045060">
    <property type="entry name" value="Phe-tRNA-ligase_IIc_bsu"/>
</dbReference>
<dbReference type="InterPro" id="IPR020825">
    <property type="entry name" value="Phe-tRNA_synthase-like_B3/B4"/>
</dbReference>
<dbReference type="FunFam" id="3.30.70.380:FF:000001">
    <property type="entry name" value="Phenylalanine--tRNA ligase beta subunit"/>
    <property type="match status" value="1"/>
</dbReference>
<reference evidence="22" key="1">
    <citation type="submission" date="2018-05" db="EMBL/GenBank/DDBJ databases">
        <authorList>
            <person name="Lanie J.A."/>
            <person name="Ng W.-L."/>
            <person name="Kazmierczak K.M."/>
            <person name="Andrzejewski T.M."/>
            <person name="Davidsen T.M."/>
            <person name="Wayne K.J."/>
            <person name="Tettelin H."/>
            <person name="Glass J.I."/>
            <person name="Rusch D."/>
            <person name="Podicherti R."/>
            <person name="Tsui H.-C.T."/>
            <person name="Winkler M.E."/>
        </authorList>
    </citation>
    <scope>NUCLEOTIDE SEQUENCE</scope>
</reference>
<dbReference type="GO" id="GO:0004826">
    <property type="term" value="F:phenylalanine-tRNA ligase activity"/>
    <property type="evidence" value="ECO:0007669"/>
    <property type="project" value="UniProtKB-EC"/>
</dbReference>
<dbReference type="Gene3D" id="3.30.70.380">
    <property type="entry name" value="Ferrodoxin-fold anticodon-binding domain"/>
    <property type="match status" value="1"/>
</dbReference>
<dbReference type="Pfam" id="PF01588">
    <property type="entry name" value="tRNA_bind"/>
    <property type="match status" value="1"/>
</dbReference>
<dbReference type="Gene3D" id="3.30.930.10">
    <property type="entry name" value="Bira Bifunctional Protein, Domain 2"/>
    <property type="match status" value="1"/>
</dbReference>
<dbReference type="InterPro" id="IPR005121">
    <property type="entry name" value="Fdx_antiC-bd"/>
</dbReference>
<dbReference type="InterPro" id="IPR041616">
    <property type="entry name" value="PheRS_beta_core"/>
</dbReference>
<dbReference type="SMART" id="SM00874">
    <property type="entry name" value="B5"/>
    <property type="match status" value="1"/>
</dbReference>
<dbReference type="SUPFAM" id="SSF50249">
    <property type="entry name" value="Nucleic acid-binding proteins"/>
    <property type="match status" value="1"/>
</dbReference>
<evidence type="ECO:0000256" key="4">
    <source>
        <dbReference type="ARBA" id="ARBA00011209"/>
    </source>
</evidence>
<dbReference type="CDD" id="cd02796">
    <property type="entry name" value="tRNA_bind_bactPheRS"/>
    <property type="match status" value="1"/>
</dbReference>
<comment type="subcellular location">
    <subcellularLocation>
        <location evidence="2">Cytoplasm</location>
    </subcellularLocation>
</comment>
<sequence length="787" mass="83389">MKVLLSWLQEFAPVDGAPAEIGDQLSGLGLAVEDVVTVGSGLDGIVVARVLDLRAHPDAERIQLVDVDAGDGEALQVCCGAFNMSVGDLVPFATLGTTMPNGMEIARRKLRGEWSNGMLCSPQEIGLGSDQDGILVLDGDHTVGLALTEALELRPDVLFDLEVNPNRPDAMSVAGVARDLAARQGVPFTRPDPSPVEVGDDATGRMAVEILDPDLCGRFVVRVLDGISIGPSPRWMANRLTALGMRPINNVVDVSNYVMLELGQPSHTFDLATVAGGGLRVRRATSGEAIETLDGVVRTLTAGDGVVADATDVPVSIAGIMGGASTEIGGSTSSVALEMAWWDPMTIASSSRRLSLRSEASARFERGADPEVADLAMRRFAELLAETGATLAPGVVDVRGNTPVRETIRVRTDRVNAMLGTDLERDAIADLLRSIQFGAEPAGEGGADLDVAIPSFRLDSATEIDIVEEVARIHGYHRIERTVPRSAVTGALTAYQTDRRAVRAAMVGLGLDEVMPVPFLAPGDLERAGLEPDGVTVTNPLVAEESVMRASLRPGILKALAYNASHRLHGLGVFEVGHVYRRPVDVQPLPDEREHLAVALAGRDAGAAVEVFSALADALDARDYRLVAETTPGMHPTRTARIDVDGVAVGHVGEVDPGVLEAFGVDERVGWLELDLEILLGLPHGDRPYRSVSRYPSSDIDLAFEVDETTAAADVGSCLRGAAGDLLADLSLFDVFRGAPVAEGRRSLAFTLRFQADDRTLTDAEVAEVRQRCIDAVQGALSATLRG</sequence>
<dbReference type="HAMAP" id="MF_00283">
    <property type="entry name" value="Phe_tRNA_synth_beta1"/>
    <property type="match status" value="1"/>
</dbReference>
<comment type="catalytic activity">
    <reaction evidence="18">
        <text>tRNA(Phe) + L-phenylalanine + ATP = L-phenylalanyl-tRNA(Phe) + AMP + diphosphate + H(+)</text>
        <dbReference type="Rhea" id="RHEA:19413"/>
        <dbReference type="Rhea" id="RHEA-COMP:9668"/>
        <dbReference type="Rhea" id="RHEA-COMP:9699"/>
        <dbReference type="ChEBI" id="CHEBI:15378"/>
        <dbReference type="ChEBI" id="CHEBI:30616"/>
        <dbReference type="ChEBI" id="CHEBI:33019"/>
        <dbReference type="ChEBI" id="CHEBI:58095"/>
        <dbReference type="ChEBI" id="CHEBI:78442"/>
        <dbReference type="ChEBI" id="CHEBI:78531"/>
        <dbReference type="ChEBI" id="CHEBI:456215"/>
        <dbReference type="EC" id="6.1.1.20"/>
    </reaction>
</comment>
<evidence type="ECO:0000313" key="22">
    <source>
        <dbReference type="EMBL" id="SVA15443.1"/>
    </source>
</evidence>
<dbReference type="Gene3D" id="3.50.40.10">
    <property type="entry name" value="Phenylalanyl-trna Synthetase, Chain B, domain 3"/>
    <property type="match status" value="1"/>
</dbReference>
<organism evidence="22">
    <name type="scientific">marine metagenome</name>
    <dbReference type="NCBI Taxonomy" id="408172"/>
    <lineage>
        <taxon>unclassified sequences</taxon>
        <taxon>metagenomes</taxon>
        <taxon>ecological metagenomes</taxon>
    </lineage>
</organism>
<gene>
    <name evidence="22" type="ORF">METZ01_LOCUS68297</name>
</gene>
<keyword evidence="10" id="KW-0479">Metal-binding</keyword>
<dbReference type="InterPro" id="IPR004532">
    <property type="entry name" value="Phe-tRNA-ligase_IIc_bsu_bact"/>
</dbReference>
<dbReference type="InterPro" id="IPR033714">
    <property type="entry name" value="tRNA_bind_bactPheRS"/>
</dbReference>
<dbReference type="SUPFAM" id="SSF46955">
    <property type="entry name" value="Putative DNA-binding domain"/>
    <property type="match status" value="1"/>
</dbReference>
<evidence type="ECO:0000256" key="16">
    <source>
        <dbReference type="ARBA" id="ARBA00023146"/>
    </source>
</evidence>
<dbReference type="SMART" id="SM00896">
    <property type="entry name" value="FDX-ACB"/>
    <property type="match status" value="1"/>
</dbReference>
<dbReference type="Gene3D" id="2.40.50.140">
    <property type="entry name" value="Nucleic acid-binding proteins"/>
    <property type="match status" value="1"/>
</dbReference>
<dbReference type="InterPro" id="IPR045864">
    <property type="entry name" value="aa-tRNA-synth_II/BPL/LPL"/>
</dbReference>
<evidence type="ECO:0000256" key="8">
    <source>
        <dbReference type="ARBA" id="ARBA00022555"/>
    </source>
</evidence>
<dbReference type="Pfam" id="PF17759">
    <property type="entry name" value="tRNA_synthFbeta"/>
    <property type="match status" value="1"/>
</dbReference>
<keyword evidence="13" id="KW-0460">Magnesium</keyword>
<dbReference type="InterPro" id="IPR005147">
    <property type="entry name" value="tRNA_synthase_B5-dom"/>
</dbReference>
<keyword evidence="15" id="KW-0648">Protein biosynthesis</keyword>
<dbReference type="InterPro" id="IPR002547">
    <property type="entry name" value="tRNA-bd_dom"/>
</dbReference>
<name>A0A381TN35_9ZZZZ</name>
<dbReference type="GO" id="GO:0006432">
    <property type="term" value="P:phenylalanyl-tRNA aminoacylation"/>
    <property type="evidence" value="ECO:0007669"/>
    <property type="project" value="InterPro"/>
</dbReference>
<evidence type="ECO:0000256" key="18">
    <source>
        <dbReference type="ARBA" id="ARBA00049255"/>
    </source>
</evidence>
<dbReference type="GO" id="GO:0000049">
    <property type="term" value="F:tRNA binding"/>
    <property type="evidence" value="ECO:0007669"/>
    <property type="project" value="UniProtKB-KW"/>
</dbReference>
<dbReference type="AlphaFoldDB" id="A0A381TN35"/>
<accession>A0A381TN35</accession>
<dbReference type="PROSITE" id="PS51483">
    <property type="entry name" value="B5"/>
    <property type="match status" value="1"/>
</dbReference>
<keyword evidence="14" id="KW-0694">RNA-binding</keyword>
<comment type="similarity">
    <text evidence="3">Belongs to the phenylalanyl-tRNA synthetase beta subunit family. Type 1 subfamily.</text>
</comment>
<feature type="domain" description="FDX-ACB" evidence="20">
    <location>
        <begin position="693"/>
        <end position="786"/>
    </location>
</feature>
<dbReference type="PANTHER" id="PTHR10947">
    <property type="entry name" value="PHENYLALANYL-TRNA SYNTHETASE BETA CHAIN AND LEUCINE-RICH REPEAT-CONTAINING PROTEIN 47"/>
    <property type="match status" value="1"/>
</dbReference>
<proteinExistence type="inferred from homology"/>
<dbReference type="InterPro" id="IPR005146">
    <property type="entry name" value="B3/B4_tRNA-bd"/>
</dbReference>
<dbReference type="GO" id="GO:0009328">
    <property type="term" value="C:phenylalanine-tRNA ligase complex"/>
    <property type="evidence" value="ECO:0007669"/>
    <property type="project" value="TreeGrafter"/>
</dbReference>
<evidence type="ECO:0000256" key="13">
    <source>
        <dbReference type="ARBA" id="ARBA00022842"/>
    </source>
</evidence>
<evidence type="ECO:0000256" key="11">
    <source>
        <dbReference type="ARBA" id="ARBA00022741"/>
    </source>
</evidence>
<dbReference type="SUPFAM" id="SSF54991">
    <property type="entry name" value="Anticodon-binding domain of PheRS"/>
    <property type="match status" value="1"/>
</dbReference>
<feature type="domain" description="TRNA-binding" evidence="19">
    <location>
        <begin position="39"/>
        <end position="148"/>
    </location>
</feature>
<dbReference type="PANTHER" id="PTHR10947:SF0">
    <property type="entry name" value="PHENYLALANINE--TRNA LIGASE BETA SUBUNIT"/>
    <property type="match status" value="1"/>
</dbReference>
<dbReference type="InterPro" id="IPR036690">
    <property type="entry name" value="Fdx_antiC-bd_sf"/>
</dbReference>
<comment type="cofactor">
    <cofactor evidence="1">
        <name>Mg(2+)</name>
        <dbReference type="ChEBI" id="CHEBI:18420"/>
    </cofactor>
</comment>
<dbReference type="Pfam" id="PF03147">
    <property type="entry name" value="FDX-ACB"/>
    <property type="match status" value="1"/>
</dbReference>
<evidence type="ECO:0000256" key="5">
    <source>
        <dbReference type="ARBA" id="ARBA00012814"/>
    </source>
</evidence>
<evidence type="ECO:0000259" key="21">
    <source>
        <dbReference type="PROSITE" id="PS51483"/>
    </source>
</evidence>
<dbReference type="GO" id="GO:0000287">
    <property type="term" value="F:magnesium ion binding"/>
    <property type="evidence" value="ECO:0007669"/>
    <property type="project" value="InterPro"/>
</dbReference>
<dbReference type="InterPro" id="IPR012340">
    <property type="entry name" value="NA-bd_OB-fold"/>
</dbReference>
<evidence type="ECO:0000259" key="19">
    <source>
        <dbReference type="PROSITE" id="PS50886"/>
    </source>
</evidence>
<keyword evidence="9" id="KW-0436">Ligase</keyword>
<evidence type="ECO:0000256" key="10">
    <source>
        <dbReference type="ARBA" id="ARBA00022723"/>
    </source>
</evidence>
<dbReference type="EC" id="6.1.1.20" evidence="5"/>
<comment type="subunit">
    <text evidence="4">Tetramer of two alpha and two beta subunits.</text>
</comment>
<protein>
    <recommendedName>
        <fullName evidence="6">Phenylalanine--tRNA ligase beta subunit</fullName>
        <ecNumber evidence="5">6.1.1.20</ecNumber>
    </recommendedName>
    <alternativeName>
        <fullName evidence="17">Phenylalanyl-tRNA synthetase beta subunit</fullName>
    </alternativeName>
</protein>
<dbReference type="SUPFAM" id="SSF56037">
    <property type="entry name" value="PheT/TilS domain"/>
    <property type="match status" value="1"/>
</dbReference>
<dbReference type="SMART" id="SM00873">
    <property type="entry name" value="B3_4"/>
    <property type="match status" value="1"/>
</dbReference>
<dbReference type="SUPFAM" id="SSF55681">
    <property type="entry name" value="Class II aaRS and biotin synthetases"/>
    <property type="match status" value="1"/>
</dbReference>
<evidence type="ECO:0000259" key="20">
    <source>
        <dbReference type="PROSITE" id="PS51447"/>
    </source>
</evidence>
<dbReference type="Gene3D" id="3.30.56.10">
    <property type="match status" value="2"/>
</dbReference>
<dbReference type="FunFam" id="2.40.50.140:FF:000045">
    <property type="entry name" value="Phenylalanine--tRNA ligase beta subunit"/>
    <property type="match status" value="1"/>
</dbReference>
<feature type="domain" description="B5" evidence="21">
    <location>
        <begin position="403"/>
        <end position="481"/>
    </location>
</feature>
<dbReference type="Pfam" id="PF03483">
    <property type="entry name" value="B3_4"/>
    <property type="match status" value="1"/>
</dbReference>
<evidence type="ECO:0000256" key="3">
    <source>
        <dbReference type="ARBA" id="ARBA00008653"/>
    </source>
</evidence>
<evidence type="ECO:0000256" key="2">
    <source>
        <dbReference type="ARBA" id="ARBA00004496"/>
    </source>
</evidence>
<keyword evidence="7" id="KW-0963">Cytoplasm</keyword>
<dbReference type="EMBL" id="UINC01004588">
    <property type="protein sequence ID" value="SVA15443.1"/>
    <property type="molecule type" value="Genomic_DNA"/>
</dbReference>
<evidence type="ECO:0000256" key="1">
    <source>
        <dbReference type="ARBA" id="ARBA00001946"/>
    </source>
</evidence>
<dbReference type="PROSITE" id="PS51447">
    <property type="entry name" value="FDX_ACB"/>
    <property type="match status" value="1"/>
</dbReference>
<keyword evidence="11" id="KW-0547">Nucleotide-binding</keyword>
<dbReference type="GO" id="GO:0005524">
    <property type="term" value="F:ATP binding"/>
    <property type="evidence" value="ECO:0007669"/>
    <property type="project" value="UniProtKB-KW"/>
</dbReference>
<dbReference type="CDD" id="cd00769">
    <property type="entry name" value="PheRS_beta_core"/>
    <property type="match status" value="1"/>
</dbReference>
<evidence type="ECO:0000256" key="12">
    <source>
        <dbReference type="ARBA" id="ARBA00022840"/>
    </source>
</evidence>
<evidence type="ECO:0000256" key="15">
    <source>
        <dbReference type="ARBA" id="ARBA00022917"/>
    </source>
</evidence>
<dbReference type="Pfam" id="PF03484">
    <property type="entry name" value="B5"/>
    <property type="match status" value="1"/>
</dbReference>
<dbReference type="NCBIfam" id="TIGR00472">
    <property type="entry name" value="pheT_bact"/>
    <property type="match status" value="1"/>
</dbReference>
<evidence type="ECO:0000256" key="9">
    <source>
        <dbReference type="ARBA" id="ARBA00022598"/>
    </source>
</evidence>
<dbReference type="InterPro" id="IPR009061">
    <property type="entry name" value="DNA-bd_dom_put_sf"/>
</dbReference>
<keyword evidence="8" id="KW-0820">tRNA-binding</keyword>
<keyword evidence="16" id="KW-0030">Aminoacyl-tRNA synthetase</keyword>
<dbReference type="PROSITE" id="PS50886">
    <property type="entry name" value="TRBD"/>
    <property type="match status" value="1"/>
</dbReference>
<evidence type="ECO:0000256" key="6">
    <source>
        <dbReference type="ARBA" id="ARBA00017032"/>
    </source>
</evidence>
<evidence type="ECO:0000256" key="17">
    <source>
        <dbReference type="ARBA" id="ARBA00033189"/>
    </source>
</evidence>
<evidence type="ECO:0000256" key="14">
    <source>
        <dbReference type="ARBA" id="ARBA00022884"/>
    </source>
</evidence>
<keyword evidence="12" id="KW-0067">ATP-binding</keyword>
<evidence type="ECO:0000256" key="7">
    <source>
        <dbReference type="ARBA" id="ARBA00022490"/>
    </source>
</evidence>